<evidence type="ECO:0000256" key="6">
    <source>
        <dbReference type="ARBA" id="ARBA00023136"/>
    </source>
</evidence>
<sequence length="112" mass="12171">MLDFARYVAGLILVLGLLAGFAYILRRGYAQGLLPGFPGQGSVRRMRLVESLMIDPRRRVVIVEVDETEHVVLLGVAGETLLDSRASPPKAPEFEPDMPDSDPASSDGEGVY</sequence>
<keyword evidence="4 10" id="KW-0812">Transmembrane</keyword>
<keyword evidence="12" id="KW-1185">Reference proteome</keyword>
<evidence type="ECO:0000256" key="4">
    <source>
        <dbReference type="ARBA" id="ARBA00022692"/>
    </source>
</evidence>
<dbReference type="InterPro" id="IPR022781">
    <property type="entry name" value="Flagellar_biosynth_FliO"/>
</dbReference>
<dbReference type="RefSeq" id="WP_135944222.1">
    <property type="nucleotide sequence ID" value="NZ_BMEI01000002.1"/>
</dbReference>
<evidence type="ECO:0000256" key="8">
    <source>
        <dbReference type="ARBA" id="ARBA00037937"/>
    </source>
</evidence>
<dbReference type="Proteomes" id="UP000305451">
    <property type="component" value="Unassembled WGS sequence"/>
</dbReference>
<evidence type="ECO:0000256" key="2">
    <source>
        <dbReference type="ARBA" id="ARBA00004236"/>
    </source>
</evidence>
<reference evidence="11 12" key="1">
    <citation type="journal article" date="2013" name="Int. J. Syst. Evol. Microbiol.">
        <title>Marinicauda pacifica gen. nov., sp. nov., a prosthecate alphaproteobacterium of the family Hyphomonadaceae isolated from deep seawater.</title>
        <authorList>
            <person name="Zhang X.Y."/>
            <person name="Li G.W."/>
            <person name="Wang C.S."/>
            <person name="Zhang Y.J."/>
            <person name="Xu X.W."/>
            <person name="Li H."/>
            <person name="Liu A."/>
            <person name="Liu C."/>
            <person name="Xie B.B."/>
            <person name="Qin Q.L."/>
            <person name="Xu Z."/>
            <person name="Chen X.L."/>
            <person name="Zhou B.C."/>
            <person name="Zhang Y.Z."/>
        </authorList>
    </citation>
    <scope>NUCLEOTIDE SEQUENCE [LARGE SCALE GENOMIC DNA]</scope>
    <source>
        <strain evidence="11 12">P-1 km-3</strain>
    </source>
</reference>
<evidence type="ECO:0008006" key="13">
    <source>
        <dbReference type="Google" id="ProtNLM"/>
    </source>
</evidence>
<keyword evidence="3" id="KW-1003">Cell membrane</keyword>
<dbReference type="GO" id="GO:0005886">
    <property type="term" value="C:plasma membrane"/>
    <property type="evidence" value="ECO:0007669"/>
    <property type="project" value="UniProtKB-SubCell"/>
</dbReference>
<dbReference type="PANTHER" id="PTHR38766">
    <property type="entry name" value="FLAGELLAR PROTEIN FLIO"/>
    <property type="match status" value="1"/>
</dbReference>
<protein>
    <recommendedName>
        <fullName evidence="13">Flagellar protein</fullName>
    </recommendedName>
</protein>
<evidence type="ECO:0000256" key="1">
    <source>
        <dbReference type="ARBA" id="ARBA00004117"/>
    </source>
</evidence>
<dbReference type="AlphaFoldDB" id="A0A4S2HAG6"/>
<organism evidence="11 12">
    <name type="scientific">Marinicauda pacifica</name>
    <dbReference type="NCBI Taxonomy" id="1133559"/>
    <lineage>
        <taxon>Bacteria</taxon>
        <taxon>Pseudomonadati</taxon>
        <taxon>Pseudomonadota</taxon>
        <taxon>Alphaproteobacteria</taxon>
        <taxon>Maricaulales</taxon>
        <taxon>Maricaulaceae</taxon>
        <taxon>Marinicauda</taxon>
    </lineage>
</organism>
<evidence type="ECO:0000256" key="10">
    <source>
        <dbReference type="SAM" id="Phobius"/>
    </source>
</evidence>
<evidence type="ECO:0000256" key="5">
    <source>
        <dbReference type="ARBA" id="ARBA00022989"/>
    </source>
</evidence>
<comment type="similarity">
    <text evidence="8">Belongs to the FliO/MopB family.</text>
</comment>
<dbReference type="Pfam" id="PF04347">
    <property type="entry name" value="FliO"/>
    <property type="match status" value="1"/>
</dbReference>
<dbReference type="GO" id="GO:0009425">
    <property type="term" value="C:bacterial-type flagellum basal body"/>
    <property type="evidence" value="ECO:0007669"/>
    <property type="project" value="UniProtKB-SubCell"/>
</dbReference>
<comment type="subcellular location">
    <subcellularLocation>
        <location evidence="1">Bacterial flagellum basal body</location>
    </subcellularLocation>
    <subcellularLocation>
        <location evidence="2">Cell membrane</location>
    </subcellularLocation>
</comment>
<feature type="compositionally biased region" description="Low complexity" evidence="9">
    <location>
        <begin position="101"/>
        <end position="112"/>
    </location>
</feature>
<evidence type="ECO:0000256" key="7">
    <source>
        <dbReference type="ARBA" id="ARBA00023143"/>
    </source>
</evidence>
<dbReference type="PANTHER" id="PTHR38766:SF1">
    <property type="entry name" value="FLAGELLAR PROTEIN FLIO"/>
    <property type="match status" value="1"/>
</dbReference>
<keyword evidence="5 10" id="KW-1133">Transmembrane helix</keyword>
<comment type="caution">
    <text evidence="11">The sequence shown here is derived from an EMBL/GenBank/DDBJ whole genome shotgun (WGS) entry which is preliminary data.</text>
</comment>
<dbReference type="EMBL" id="SRXV01000002">
    <property type="protein sequence ID" value="TGY92753.1"/>
    <property type="molecule type" value="Genomic_DNA"/>
</dbReference>
<gene>
    <name evidence="11" type="ORF">E5162_06670</name>
</gene>
<keyword evidence="7" id="KW-0975">Bacterial flagellum</keyword>
<name>A0A4S2HAG6_9PROT</name>
<keyword evidence="6 10" id="KW-0472">Membrane</keyword>
<evidence type="ECO:0000256" key="9">
    <source>
        <dbReference type="SAM" id="MobiDB-lite"/>
    </source>
</evidence>
<evidence type="ECO:0000256" key="3">
    <source>
        <dbReference type="ARBA" id="ARBA00022475"/>
    </source>
</evidence>
<feature type="region of interest" description="Disordered" evidence="9">
    <location>
        <begin position="83"/>
        <end position="112"/>
    </location>
</feature>
<proteinExistence type="inferred from homology"/>
<feature type="transmembrane region" description="Helical" evidence="10">
    <location>
        <begin position="6"/>
        <end position="25"/>
    </location>
</feature>
<evidence type="ECO:0000313" key="11">
    <source>
        <dbReference type="EMBL" id="TGY92753.1"/>
    </source>
</evidence>
<dbReference type="GO" id="GO:0044781">
    <property type="term" value="P:bacterial-type flagellum organization"/>
    <property type="evidence" value="ECO:0007669"/>
    <property type="project" value="InterPro"/>
</dbReference>
<dbReference type="InterPro" id="IPR052205">
    <property type="entry name" value="FliO/MopB"/>
</dbReference>
<accession>A0A4S2HAG6</accession>
<dbReference type="OrthoDB" id="7632456at2"/>
<evidence type="ECO:0000313" key="12">
    <source>
        <dbReference type="Proteomes" id="UP000305451"/>
    </source>
</evidence>